<sequence length="66" mass="7823">MRQFLSIGLAQSAIFKQFECQIRRIVVRQMHMLSYTLSLMDKLLIRVFVSSERGMCLKVFLRMHSV</sequence>
<comment type="caution">
    <text evidence="1">The sequence shown here is derived from an EMBL/GenBank/DDBJ whole genome shotgun (WGS) entry which is preliminary data.</text>
</comment>
<dbReference type="STRING" id="1797197.A2Y75_05375"/>
<reference evidence="1 2" key="1">
    <citation type="journal article" date="2016" name="Nat. Commun.">
        <title>Thousands of microbial genomes shed light on interconnected biogeochemical processes in an aquifer system.</title>
        <authorList>
            <person name="Anantharaman K."/>
            <person name="Brown C.T."/>
            <person name="Hug L.A."/>
            <person name="Sharon I."/>
            <person name="Castelle C.J."/>
            <person name="Probst A.J."/>
            <person name="Thomas B.C."/>
            <person name="Singh A."/>
            <person name="Wilkins M.J."/>
            <person name="Karaoz U."/>
            <person name="Brodie E.L."/>
            <person name="Williams K.H."/>
            <person name="Hubbard S.S."/>
            <person name="Banfield J.F."/>
        </authorList>
    </citation>
    <scope>NUCLEOTIDE SEQUENCE [LARGE SCALE GENOMIC DNA]</scope>
</reference>
<protein>
    <submittedName>
        <fullName evidence="1">Uncharacterized protein</fullName>
    </submittedName>
</protein>
<organism evidence="1 2">
    <name type="scientific">Candidatus Solincola sediminis</name>
    <dbReference type="NCBI Taxonomy" id="1797199"/>
    <lineage>
        <taxon>Bacteria</taxon>
        <taxon>Bacillati</taxon>
        <taxon>Actinomycetota</taxon>
        <taxon>Candidatus Geothermincolia</taxon>
        <taxon>Candidatus Geothermincolales</taxon>
        <taxon>Candidatus Geothermincolaceae</taxon>
        <taxon>Candidatus Solincola</taxon>
    </lineage>
</organism>
<proteinExistence type="predicted"/>
<dbReference type="EMBL" id="MELK01000051">
    <property type="protein sequence ID" value="OFW55846.1"/>
    <property type="molecule type" value="Genomic_DNA"/>
</dbReference>
<evidence type="ECO:0000313" key="1">
    <source>
        <dbReference type="EMBL" id="OFW55846.1"/>
    </source>
</evidence>
<evidence type="ECO:0000313" key="2">
    <source>
        <dbReference type="Proteomes" id="UP000177876"/>
    </source>
</evidence>
<name>A0A1F2WGC8_9ACTN</name>
<dbReference type="Proteomes" id="UP000177876">
    <property type="component" value="Unassembled WGS sequence"/>
</dbReference>
<gene>
    <name evidence="1" type="ORF">A2Y75_05375</name>
</gene>
<accession>A0A1F2WGC8</accession>
<dbReference type="AlphaFoldDB" id="A0A1F2WGC8"/>